<name>A0A836FJ52_9HYME</name>
<dbReference type="GO" id="GO:0006508">
    <property type="term" value="P:proteolysis"/>
    <property type="evidence" value="ECO:0007669"/>
    <property type="project" value="UniProtKB-KW"/>
</dbReference>
<keyword evidence="10" id="KW-1185">Reference proteome</keyword>
<dbReference type="InterPro" id="IPR050951">
    <property type="entry name" value="Retrovirus_Pol_polyprotein"/>
</dbReference>
<gene>
    <name evidence="9" type="primary">Pol_41</name>
    <name evidence="9" type="ORF">G6Z78_0006104</name>
</gene>
<dbReference type="SUPFAM" id="SSF56672">
    <property type="entry name" value="DNA/RNA polymerases"/>
    <property type="match status" value="1"/>
</dbReference>
<keyword evidence="3" id="KW-0548">Nucleotidyltransferase</keyword>
<evidence type="ECO:0000256" key="2">
    <source>
        <dbReference type="ARBA" id="ARBA00022679"/>
    </source>
</evidence>
<evidence type="ECO:0000313" key="9">
    <source>
        <dbReference type="EMBL" id="KAG5320455.1"/>
    </source>
</evidence>
<comment type="caution">
    <text evidence="9">The sequence shown here is derived from an EMBL/GenBank/DDBJ whole genome shotgun (WGS) entry which is preliminary data.</text>
</comment>
<keyword evidence="4" id="KW-0540">Nuclease</keyword>
<dbReference type="Proteomes" id="UP000668214">
    <property type="component" value="Unassembled WGS sequence"/>
</dbReference>
<dbReference type="PANTHER" id="PTHR37984">
    <property type="entry name" value="PROTEIN CBG26694"/>
    <property type="match status" value="1"/>
</dbReference>
<feature type="coiled-coil region" evidence="8">
    <location>
        <begin position="104"/>
        <end position="131"/>
    </location>
</feature>
<sequence length="450" mass="52849">LSLTYIFVFFITVQFPPYMSYILRRRYALIPTAYKYLDIGIAVGSMSHVEIAICDIEYSIVISDSRFCDLTMHPGDNHKTAFSIPHGHYEFNRMPFGLKNAPKLREHEIKFKKLINKLREANLKLQSEKCEFLRKEVIYLGHVINGNGVHPDSKKIEAVKNFSVPKNQKNIKQFIGLTGYYRRFIEGFSNITKPLTNLLKRNFRSYLYGKKFILVTDHKPHQELIQILYKDRFNHSIQLIIDHRRSVKRLRRDKTKDLNDQIPQIVTRSQIYNIINSRDQIFMHKENADSEPCDNGSKNLQEQTEIDDFKWSTIFSYIRKSLRLKILYIHKAAFSCNISTHETTGYTPYELVFGKLARLLSSEIINDIEELKTSDAYLTQLITDIHNIKKLARENIIAFKIKSKRYYDRKINPQHFQVNDEVFLLCEPKKSKLGNQYSGSNTILNYLMVI</sequence>
<evidence type="ECO:0000256" key="3">
    <source>
        <dbReference type="ARBA" id="ARBA00022695"/>
    </source>
</evidence>
<dbReference type="FunFam" id="3.10.10.10:FF:000007">
    <property type="entry name" value="Retrovirus-related Pol polyprotein from transposon 17.6-like Protein"/>
    <property type="match status" value="1"/>
</dbReference>
<dbReference type="Gene3D" id="3.10.10.10">
    <property type="entry name" value="HIV Type 1 Reverse Transcriptase, subunit A, domain 1"/>
    <property type="match status" value="1"/>
</dbReference>
<dbReference type="EMBL" id="JAANIA010001460">
    <property type="protein sequence ID" value="KAG5320455.1"/>
    <property type="molecule type" value="Genomic_DNA"/>
</dbReference>
<evidence type="ECO:0000256" key="4">
    <source>
        <dbReference type="ARBA" id="ARBA00022722"/>
    </source>
</evidence>
<feature type="non-terminal residue" evidence="9">
    <location>
        <position position="450"/>
    </location>
</feature>
<evidence type="ECO:0000313" key="10">
    <source>
        <dbReference type="Proteomes" id="UP000668214"/>
    </source>
</evidence>
<evidence type="ECO:0000256" key="6">
    <source>
        <dbReference type="ARBA" id="ARBA00022801"/>
    </source>
</evidence>
<keyword evidence="8" id="KW-0175">Coiled coil</keyword>
<dbReference type="AlphaFoldDB" id="A0A836FJ52"/>
<evidence type="ECO:0000256" key="7">
    <source>
        <dbReference type="ARBA" id="ARBA00022918"/>
    </source>
</evidence>
<dbReference type="PANTHER" id="PTHR37984:SF5">
    <property type="entry name" value="PROTEIN NYNRIN-LIKE"/>
    <property type="match status" value="1"/>
</dbReference>
<dbReference type="InterPro" id="IPR043502">
    <property type="entry name" value="DNA/RNA_pol_sf"/>
</dbReference>
<feature type="non-terminal residue" evidence="9">
    <location>
        <position position="1"/>
    </location>
</feature>
<dbReference type="GO" id="GO:0004519">
    <property type="term" value="F:endonuclease activity"/>
    <property type="evidence" value="ECO:0007669"/>
    <property type="project" value="UniProtKB-KW"/>
</dbReference>
<keyword evidence="5" id="KW-0255">Endonuclease</keyword>
<dbReference type="Gene3D" id="3.30.70.270">
    <property type="match status" value="2"/>
</dbReference>
<reference evidence="9" key="1">
    <citation type="submission" date="2020-02" db="EMBL/GenBank/DDBJ databases">
        <title>Relaxed selection underlies rapid genomic changes in the transitions from sociality to social parasitism in ants.</title>
        <authorList>
            <person name="Bi X."/>
        </authorList>
    </citation>
    <scope>NUCLEOTIDE SEQUENCE</scope>
    <source>
        <strain evidence="9">BGI-DK2014c</strain>
        <tissue evidence="9">Whole body</tissue>
    </source>
</reference>
<dbReference type="GO" id="GO:0008233">
    <property type="term" value="F:peptidase activity"/>
    <property type="evidence" value="ECO:0007669"/>
    <property type="project" value="UniProtKB-KW"/>
</dbReference>
<evidence type="ECO:0000256" key="1">
    <source>
        <dbReference type="ARBA" id="ARBA00022670"/>
    </source>
</evidence>
<keyword evidence="7" id="KW-0695">RNA-directed DNA polymerase</keyword>
<keyword evidence="6" id="KW-0378">Hydrolase</keyword>
<evidence type="ECO:0000256" key="5">
    <source>
        <dbReference type="ARBA" id="ARBA00022759"/>
    </source>
</evidence>
<dbReference type="GO" id="GO:0003964">
    <property type="term" value="F:RNA-directed DNA polymerase activity"/>
    <property type="evidence" value="ECO:0007669"/>
    <property type="project" value="UniProtKB-KW"/>
</dbReference>
<protein>
    <submittedName>
        <fullName evidence="9">POL3 protein</fullName>
    </submittedName>
</protein>
<dbReference type="InterPro" id="IPR043128">
    <property type="entry name" value="Rev_trsase/Diguanyl_cyclase"/>
</dbReference>
<keyword evidence="2" id="KW-0808">Transferase</keyword>
<keyword evidence="1" id="KW-0645">Protease</keyword>
<evidence type="ECO:0000256" key="8">
    <source>
        <dbReference type="SAM" id="Coils"/>
    </source>
</evidence>
<organism evidence="9 10">
    <name type="scientific">Pseudoatta argentina</name>
    <dbReference type="NCBI Taxonomy" id="621737"/>
    <lineage>
        <taxon>Eukaryota</taxon>
        <taxon>Metazoa</taxon>
        <taxon>Ecdysozoa</taxon>
        <taxon>Arthropoda</taxon>
        <taxon>Hexapoda</taxon>
        <taxon>Insecta</taxon>
        <taxon>Pterygota</taxon>
        <taxon>Neoptera</taxon>
        <taxon>Endopterygota</taxon>
        <taxon>Hymenoptera</taxon>
        <taxon>Apocrita</taxon>
        <taxon>Aculeata</taxon>
        <taxon>Formicoidea</taxon>
        <taxon>Formicidae</taxon>
        <taxon>Myrmicinae</taxon>
        <taxon>Pseudoatta</taxon>
    </lineage>
</organism>
<proteinExistence type="predicted"/>
<accession>A0A836FJ52</accession>